<dbReference type="CDD" id="cd18808">
    <property type="entry name" value="SF1_C_Upf1"/>
    <property type="match status" value="1"/>
</dbReference>
<dbReference type="InterPro" id="IPR047187">
    <property type="entry name" value="SF1_C_Upf1"/>
</dbReference>
<dbReference type="PANTHER" id="PTHR10887">
    <property type="entry name" value="DNA2/NAM7 HELICASE FAMILY"/>
    <property type="match status" value="1"/>
</dbReference>
<evidence type="ECO:0000256" key="2">
    <source>
        <dbReference type="ARBA" id="ARBA00022801"/>
    </source>
</evidence>
<comment type="caution">
    <text evidence="7">The sequence shown here is derived from an EMBL/GenBank/DDBJ whole genome shotgun (WGS) entry which is preliminary data.</text>
</comment>
<dbReference type="InterPro" id="IPR041679">
    <property type="entry name" value="DNA2/NAM7-like_C"/>
</dbReference>
<evidence type="ECO:0008006" key="9">
    <source>
        <dbReference type="Google" id="ProtNLM"/>
    </source>
</evidence>
<dbReference type="Pfam" id="PF13086">
    <property type="entry name" value="AAA_11"/>
    <property type="match status" value="1"/>
</dbReference>
<keyword evidence="8" id="KW-1185">Reference proteome</keyword>
<name>A0AAW1X8U5_RUBAR</name>
<keyword evidence="4" id="KW-0067">ATP-binding</keyword>
<accession>A0AAW1X8U5</accession>
<keyword evidence="2" id="KW-0378">Hydrolase</keyword>
<evidence type="ECO:0000259" key="6">
    <source>
        <dbReference type="Pfam" id="PF13087"/>
    </source>
</evidence>
<protein>
    <recommendedName>
        <fullName evidence="9">Helicase MAGATAMA 3</fullName>
    </recommendedName>
</protein>
<dbReference type="GO" id="GO:0005694">
    <property type="term" value="C:chromosome"/>
    <property type="evidence" value="ECO:0007669"/>
    <property type="project" value="UniProtKB-ARBA"/>
</dbReference>
<feature type="domain" description="DNA2/NAM7 helicase-like C-terminal" evidence="6">
    <location>
        <begin position="302"/>
        <end position="443"/>
    </location>
</feature>
<dbReference type="InterPro" id="IPR041677">
    <property type="entry name" value="DNA2/NAM7_AAA_11"/>
</dbReference>
<dbReference type="EMBL" id="JBEDUW010000004">
    <property type="protein sequence ID" value="KAK9932147.1"/>
    <property type="molecule type" value="Genomic_DNA"/>
</dbReference>
<evidence type="ECO:0000256" key="4">
    <source>
        <dbReference type="ARBA" id="ARBA00022840"/>
    </source>
</evidence>
<sequence length="443" mass="50564">MLRSEKSFYLGIRNDSNSKNDSNRKLVQILKRIYLGHRIQRLVQCLGPQTGWMHCFSAMISLLEDCVGDYNIFLGNELTKEREQNKDCEMKDVCRSGPEVCEDKCKTFLEYFRDRFVSTTLPLRNCISVFCTHITKSCISKHIFQDMVSLISLLDSFEILLFQGNVISEAMKNHFSCSEVEDVSELYVDDSIPLFVKRRECLIALRKLQYSLSKLQLPDFRNENALMELCFQGASLIFCTASSSFKLHRMEMEPFSIVVIDEAAQLKECESTIPLQLPGVKHAVLVGDECQLSATVKSNVSQEAGFARSLFQRLSSMERRRMKDGHSRKNMVEVAIVLKLLRNLYKEWKTSQQKLSVGVVSPYAAQVVAIQDKLGRTYDNFDGFKVKVKTVDGFQGGEEDIIIMSTVRVSLPNSHQSLDFISNPQRVNVALTRARHCLWILGQ</sequence>
<evidence type="ECO:0000256" key="3">
    <source>
        <dbReference type="ARBA" id="ARBA00022806"/>
    </source>
</evidence>
<dbReference type="Gene3D" id="3.40.50.300">
    <property type="entry name" value="P-loop containing nucleotide triphosphate hydrolases"/>
    <property type="match status" value="1"/>
</dbReference>
<dbReference type="SUPFAM" id="SSF52540">
    <property type="entry name" value="P-loop containing nucleoside triphosphate hydrolases"/>
    <property type="match status" value="1"/>
</dbReference>
<dbReference type="InterPro" id="IPR027417">
    <property type="entry name" value="P-loop_NTPase"/>
</dbReference>
<dbReference type="Proteomes" id="UP001457282">
    <property type="component" value="Unassembled WGS sequence"/>
</dbReference>
<evidence type="ECO:0000313" key="7">
    <source>
        <dbReference type="EMBL" id="KAK9932147.1"/>
    </source>
</evidence>
<dbReference type="GO" id="GO:0004386">
    <property type="term" value="F:helicase activity"/>
    <property type="evidence" value="ECO:0007669"/>
    <property type="project" value="UniProtKB-KW"/>
</dbReference>
<feature type="domain" description="DNA2/NAM7 helicase helicase" evidence="5">
    <location>
        <begin position="206"/>
        <end position="299"/>
    </location>
</feature>
<evidence type="ECO:0000256" key="1">
    <source>
        <dbReference type="ARBA" id="ARBA00022741"/>
    </source>
</evidence>
<evidence type="ECO:0000259" key="5">
    <source>
        <dbReference type="Pfam" id="PF13086"/>
    </source>
</evidence>
<proteinExistence type="predicted"/>
<dbReference type="GO" id="GO:0005524">
    <property type="term" value="F:ATP binding"/>
    <property type="evidence" value="ECO:0007669"/>
    <property type="project" value="UniProtKB-KW"/>
</dbReference>
<organism evidence="7 8">
    <name type="scientific">Rubus argutus</name>
    <name type="common">Southern blackberry</name>
    <dbReference type="NCBI Taxonomy" id="59490"/>
    <lineage>
        <taxon>Eukaryota</taxon>
        <taxon>Viridiplantae</taxon>
        <taxon>Streptophyta</taxon>
        <taxon>Embryophyta</taxon>
        <taxon>Tracheophyta</taxon>
        <taxon>Spermatophyta</taxon>
        <taxon>Magnoliopsida</taxon>
        <taxon>eudicotyledons</taxon>
        <taxon>Gunneridae</taxon>
        <taxon>Pentapetalae</taxon>
        <taxon>rosids</taxon>
        <taxon>fabids</taxon>
        <taxon>Rosales</taxon>
        <taxon>Rosaceae</taxon>
        <taxon>Rosoideae</taxon>
        <taxon>Rosoideae incertae sedis</taxon>
        <taxon>Rubus</taxon>
    </lineage>
</organism>
<dbReference type="Pfam" id="PF13087">
    <property type="entry name" value="AAA_12"/>
    <property type="match status" value="1"/>
</dbReference>
<evidence type="ECO:0000313" key="8">
    <source>
        <dbReference type="Proteomes" id="UP001457282"/>
    </source>
</evidence>
<dbReference type="GO" id="GO:0016787">
    <property type="term" value="F:hydrolase activity"/>
    <property type="evidence" value="ECO:0007669"/>
    <property type="project" value="UniProtKB-KW"/>
</dbReference>
<dbReference type="PANTHER" id="PTHR10887:SF515">
    <property type="entry name" value="P-LOOP CONTAINING NUCLEOSIDE TRIPHOSPHATE HYDROLASES SUPERFAMILY PROTEIN"/>
    <property type="match status" value="1"/>
</dbReference>
<dbReference type="FunFam" id="3.40.50.300:FF:000326">
    <property type="entry name" value="P-loop containing nucleoside triphosphate hydrolase"/>
    <property type="match status" value="1"/>
</dbReference>
<reference evidence="7 8" key="1">
    <citation type="journal article" date="2023" name="G3 (Bethesda)">
        <title>A chromosome-length genome assembly and annotation of blackberry (Rubus argutus, cv. 'Hillquist').</title>
        <authorList>
            <person name="Bruna T."/>
            <person name="Aryal R."/>
            <person name="Dudchenko O."/>
            <person name="Sargent D.J."/>
            <person name="Mead D."/>
            <person name="Buti M."/>
            <person name="Cavallini A."/>
            <person name="Hytonen T."/>
            <person name="Andres J."/>
            <person name="Pham M."/>
            <person name="Weisz D."/>
            <person name="Mascagni F."/>
            <person name="Usai G."/>
            <person name="Natali L."/>
            <person name="Bassil N."/>
            <person name="Fernandez G.E."/>
            <person name="Lomsadze A."/>
            <person name="Armour M."/>
            <person name="Olukolu B."/>
            <person name="Poorten T."/>
            <person name="Britton C."/>
            <person name="Davik J."/>
            <person name="Ashrafi H."/>
            <person name="Aiden E.L."/>
            <person name="Borodovsky M."/>
            <person name="Worthington M."/>
        </authorList>
    </citation>
    <scope>NUCLEOTIDE SEQUENCE [LARGE SCALE GENOMIC DNA]</scope>
    <source>
        <strain evidence="7">PI 553951</strain>
    </source>
</reference>
<keyword evidence="3" id="KW-0347">Helicase</keyword>
<dbReference type="AlphaFoldDB" id="A0AAW1X8U5"/>
<dbReference type="InterPro" id="IPR045055">
    <property type="entry name" value="DNA2/NAM7-like"/>
</dbReference>
<gene>
    <name evidence="7" type="ORF">M0R45_019395</name>
</gene>
<keyword evidence="1" id="KW-0547">Nucleotide-binding</keyword>